<feature type="transmembrane region" description="Helical" evidence="6">
    <location>
        <begin position="232"/>
        <end position="255"/>
    </location>
</feature>
<comment type="caution">
    <text evidence="8">The sequence shown here is derived from an EMBL/GenBank/DDBJ whole genome shotgun (WGS) entry which is preliminary data.</text>
</comment>
<sequence>MTLSKLALRNMKRNMKSYFLYFFSMIFSIVIYYTFKAIQYNSQIEKAAEGSKKISGAFTTSSILLILFVAIFIIYSNGFFTRKRKKEVGLYSLLGVQKRQIAKMLCYENLLMGFIALAIGIVIGSGLSTLFIKLLLNLMGVDLAISFEVPIEAVLNTVLVFFCIILYTSFQGYLLIYRFKLIELFQAEKQGESIPKGSIVLAIIGLSSVGIGYYCAYNFISLAKSLDPLTLAILILVTTVGGTFILFHFSTVMLLRYMRNRKGSFYNGMNMVSTSQLLYRIKGNATSLATIATLCAVTICAIGISVSLYFNVGQMVEMSMPTSYAYKTTEVKHEKAVDDVLAKYKDKHPVKADLSINSMNIKGDIKSPEEINMVDPHADKRTINVISQSEYKRIAKKLDITDMPSLSDNEAVLVKAEQPKLNEEMEKAFKEFDFSYEGHAAVFTLNGKEHKQMIRKEQAVLPGPQFMSMLVVLPDTMYTEATKTGTQEAHRIIKVDNQKESADLTKEMKETLTGVEVIDFYSMYREGLEGSGLMIFIGSFLGLVFLLATGSIIYFKQLSEAEMDKGSYEVLRKIGVTRKEMKKSIGKQIAFIFVAPLLVAVLHSLFALNTAKVIFGLSDVTPILISSVIYCFIYLGYYVLTVRSYTSIVSNK</sequence>
<evidence type="ECO:0000256" key="4">
    <source>
        <dbReference type="ARBA" id="ARBA00022989"/>
    </source>
</evidence>
<feature type="transmembrane region" description="Helical" evidence="6">
    <location>
        <begin position="198"/>
        <end position="220"/>
    </location>
</feature>
<accession>A0A917AUD0</accession>
<dbReference type="InterPro" id="IPR052536">
    <property type="entry name" value="ABC-4_Integral_Memb_Prot"/>
</dbReference>
<evidence type="ECO:0000256" key="5">
    <source>
        <dbReference type="ARBA" id="ARBA00023136"/>
    </source>
</evidence>
<dbReference type="PANTHER" id="PTHR46795:SF3">
    <property type="entry name" value="ABC TRANSPORTER PERMEASE"/>
    <property type="match status" value="1"/>
</dbReference>
<dbReference type="PANTHER" id="PTHR46795">
    <property type="entry name" value="ABC TRANSPORTER PERMEASE-RELATED-RELATED"/>
    <property type="match status" value="1"/>
</dbReference>
<dbReference type="GO" id="GO:0055085">
    <property type="term" value="P:transmembrane transport"/>
    <property type="evidence" value="ECO:0007669"/>
    <property type="project" value="UniProtKB-UniRule"/>
</dbReference>
<feature type="transmembrane region" description="Helical" evidence="6">
    <location>
        <begin position="589"/>
        <end position="608"/>
    </location>
</feature>
<dbReference type="GO" id="GO:0005886">
    <property type="term" value="C:plasma membrane"/>
    <property type="evidence" value="ECO:0007669"/>
    <property type="project" value="UniProtKB-SubCell"/>
</dbReference>
<reference evidence="8" key="1">
    <citation type="journal article" date="2014" name="Int. J. Syst. Evol. Microbiol.">
        <title>Complete genome sequence of Corynebacterium casei LMG S-19264T (=DSM 44701T), isolated from a smear-ripened cheese.</title>
        <authorList>
            <consortium name="US DOE Joint Genome Institute (JGI-PGF)"/>
            <person name="Walter F."/>
            <person name="Albersmeier A."/>
            <person name="Kalinowski J."/>
            <person name="Ruckert C."/>
        </authorList>
    </citation>
    <scope>NUCLEOTIDE SEQUENCE</scope>
    <source>
        <strain evidence="8">CGMCC 1.12698</strain>
    </source>
</reference>
<evidence type="ECO:0000259" key="7">
    <source>
        <dbReference type="Pfam" id="PF02687"/>
    </source>
</evidence>
<feature type="transmembrane region" description="Helical" evidence="6">
    <location>
        <begin position="620"/>
        <end position="640"/>
    </location>
</feature>
<evidence type="ECO:0000313" key="9">
    <source>
        <dbReference type="Proteomes" id="UP000605259"/>
    </source>
</evidence>
<reference evidence="8" key="2">
    <citation type="submission" date="2020-09" db="EMBL/GenBank/DDBJ databases">
        <authorList>
            <person name="Sun Q."/>
            <person name="Zhou Y."/>
        </authorList>
    </citation>
    <scope>NUCLEOTIDE SEQUENCE</scope>
    <source>
        <strain evidence="8">CGMCC 1.12698</strain>
    </source>
</reference>
<dbReference type="InterPro" id="IPR003838">
    <property type="entry name" value="ABC3_permease_C"/>
</dbReference>
<feature type="transmembrane region" description="Helical" evidence="6">
    <location>
        <begin position="18"/>
        <end position="35"/>
    </location>
</feature>
<evidence type="ECO:0000256" key="1">
    <source>
        <dbReference type="ARBA" id="ARBA00004651"/>
    </source>
</evidence>
<keyword evidence="5 6" id="KW-0472">Membrane</keyword>
<dbReference type="PIRSF" id="PIRSF018968">
    <property type="entry name" value="ABC_permease_BceB"/>
    <property type="match status" value="1"/>
</dbReference>
<keyword evidence="4 6" id="KW-1133">Transmembrane helix</keyword>
<gene>
    <name evidence="8" type="ORF">GCM10007140_27490</name>
</gene>
<feature type="domain" description="ABC3 transporter permease C-terminal" evidence="7">
    <location>
        <begin position="62"/>
        <end position="170"/>
    </location>
</feature>
<protein>
    <submittedName>
        <fullName evidence="8">ABC transporter permease</fullName>
    </submittedName>
</protein>
<dbReference type="Pfam" id="PF02687">
    <property type="entry name" value="FtsX"/>
    <property type="match status" value="1"/>
</dbReference>
<dbReference type="InterPro" id="IPR027022">
    <property type="entry name" value="ABC_permease_BceB-typ"/>
</dbReference>
<evidence type="ECO:0000313" key="8">
    <source>
        <dbReference type="EMBL" id="GGE76267.1"/>
    </source>
</evidence>
<evidence type="ECO:0000256" key="2">
    <source>
        <dbReference type="ARBA" id="ARBA00022475"/>
    </source>
</evidence>
<feature type="transmembrane region" description="Helical" evidence="6">
    <location>
        <begin position="533"/>
        <end position="555"/>
    </location>
</feature>
<dbReference type="EMBL" id="BMFK01000002">
    <property type="protein sequence ID" value="GGE76267.1"/>
    <property type="molecule type" value="Genomic_DNA"/>
</dbReference>
<feature type="transmembrane region" description="Helical" evidence="6">
    <location>
        <begin position="288"/>
        <end position="310"/>
    </location>
</feature>
<keyword evidence="3 6" id="KW-0812">Transmembrane</keyword>
<comment type="similarity">
    <text evidence="6">Belongs to the ABC-4 integral membrane protein family.</text>
</comment>
<organism evidence="8 9">
    <name type="scientific">Priestia taiwanensis</name>
    <dbReference type="NCBI Taxonomy" id="1347902"/>
    <lineage>
        <taxon>Bacteria</taxon>
        <taxon>Bacillati</taxon>
        <taxon>Bacillota</taxon>
        <taxon>Bacilli</taxon>
        <taxon>Bacillales</taxon>
        <taxon>Bacillaceae</taxon>
        <taxon>Priestia</taxon>
    </lineage>
</organism>
<name>A0A917AUD0_9BACI</name>
<comment type="subcellular location">
    <subcellularLocation>
        <location evidence="1 6">Cell membrane</location>
        <topology evidence="1 6">Multi-pass membrane protein</topology>
    </subcellularLocation>
</comment>
<dbReference type="RefSeq" id="WP_188389053.1">
    <property type="nucleotide sequence ID" value="NZ_BMFK01000002.1"/>
</dbReference>
<proteinExistence type="inferred from homology"/>
<feature type="transmembrane region" description="Helical" evidence="6">
    <location>
        <begin position="55"/>
        <end position="75"/>
    </location>
</feature>
<keyword evidence="6" id="KW-0813">Transport</keyword>
<dbReference type="Proteomes" id="UP000605259">
    <property type="component" value="Unassembled WGS sequence"/>
</dbReference>
<evidence type="ECO:0000256" key="3">
    <source>
        <dbReference type="ARBA" id="ARBA00022692"/>
    </source>
</evidence>
<keyword evidence="2 6" id="KW-1003">Cell membrane</keyword>
<feature type="transmembrane region" description="Helical" evidence="6">
    <location>
        <begin position="110"/>
        <end position="134"/>
    </location>
</feature>
<feature type="transmembrane region" description="Helical" evidence="6">
    <location>
        <begin position="154"/>
        <end position="177"/>
    </location>
</feature>
<keyword evidence="9" id="KW-1185">Reference proteome</keyword>
<evidence type="ECO:0000256" key="6">
    <source>
        <dbReference type="PIRNR" id="PIRNR018968"/>
    </source>
</evidence>
<dbReference type="AlphaFoldDB" id="A0A917AUD0"/>